<keyword evidence="4" id="KW-1185">Reference proteome</keyword>
<evidence type="ECO:0000259" key="1">
    <source>
        <dbReference type="PROSITE" id="PS50994"/>
    </source>
</evidence>
<dbReference type="EMBL" id="LHUQ01000086">
    <property type="protein sequence ID" value="KON62653.1"/>
    <property type="molecule type" value="Genomic_DNA"/>
</dbReference>
<evidence type="ECO:0000313" key="4">
    <source>
        <dbReference type="Proteomes" id="UP000037566"/>
    </source>
</evidence>
<proteinExistence type="predicted"/>
<dbReference type="InterPro" id="IPR012337">
    <property type="entry name" value="RNaseH-like_sf"/>
</dbReference>
<dbReference type="OrthoDB" id="9813285at2"/>
<dbReference type="Pfam" id="PF13683">
    <property type="entry name" value="rve_3"/>
    <property type="match status" value="1"/>
</dbReference>
<comment type="caution">
    <text evidence="2">The sequence shown here is derived from an EMBL/GenBank/DDBJ whole genome shotgun (WGS) entry which is preliminary data.</text>
</comment>
<dbReference type="Proteomes" id="UP000037566">
    <property type="component" value="Unassembled WGS sequence"/>
</dbReference>
<dbReference type="PANTHER" id="PTHR47515:SF2">
    <property type="entry name" value="INTEGRASE CORE DOMAIN PROTEIN"/>
    <property type="match status" value="1"/>
</dbReference>
<evidence type="ECO:0000313" key="3">
    <source>
        <dbReference type="EMBL" id="KON63179.1"/>
    </source>
</evidence>
<dbReference type="PANTHER" id="PTHR47515">
    <property type="entry name" value="LOW CALCIUM RESPONSE LOCUS PROTEIN T"/>
    <property type="match status" value="1"/>
</dbReference>
<accession>A0A0M0EBP3</accession>
<organism evidence="2 4">
    <name type="scientific">Komagataeibacter europaeus</name>
    <name type="common">Gluconacetobacter europaeus</name>
    <dbReference type="NCBI Taxonomy" id="33995"/>
    <lineage>
        <taxon>Bacteria</taxon>
        <taxon>Pseudomonadati</taxon>
        <taxon>Pseudomonadota</taxon>
        <taxon>Alphaproteobacteria</taxon>
        <taxon>Acetobacterales</taxon>
        <taxon>Acetobacteraceae</taxon>
        <taxon>Komagataeibacter</taxon>
    </lineage>
</organism>
<sequence length="104" mass="12242">MEWRGRPEAIRMDNGPEYVSHTLVSWAEKQGITLIYTQPGNPQQNAYIERYNRTVRQEWLEQYLFESIQDVQEVATQWLWTYNHDRPNMGNSGLTPAQKLKTAA</sequence>
<evidence type="ECO:0000313" key="2">
    <source>
        <dbReference type="EMBL" id="KON62653.1"/>
    </source>
</evidence>
<dbReference type="InterPro" id="IPR001584">
    <property type="entry name" value="Integrase_cat-core"/>
</dbReference>
<dbReference type="InterPro" id="IPR036397">
    <property type="entry name" value="RNaseH_sf"/>
</dbReference>
<dbReference type="PROSITE" id="PS50994">
    <property type="entry name" value="INTEGRASE"/>
    <property type="match status" value="1"/>
</dbReference>
<name>A0A0M0EBP3_KOMEU</name>
<gene>
    <name evidence="3" type="ORF">KOEU_33030</name>
    <name evidence="2" type="ORF">KOEU_38580</name>
</gene>
<dbReference type="PATRIC" id="fig|33995.3.peg.3660"/>
<dbReference type="Gene3D" id="3.30.420.10">
    <property type="entry name" value="Ribonuclease H-like superfamily/Ribonuclease H"/>
    <property type="match status" value="1"/>
</dbReference>
<reference evidence="2" key="1">
    <citation type="submission" date="2015-08" db="EMBL/GenBank/DDBJ databases">
        <title>Complete DNA Sequence of Pseudomonas syringae pv. actinidiae, the Causal Agent of Kiwifruit Canker Disease.</title>
        <authorList>
            <person name="Rikkerink E.H.A."/>
            <person name="Fineran P.C."/>
        </authorList>
    </citation>
    <scope>NUCLEOTIDE SEQUENCE</scope>
    <source>
        <strain evidence="2">CECT 8546</strain>
    </source>
</reference>
<dbReference type="EMBL" id="LHUQ01000039">
    <property type="protein sequence ID" value="KON63179.1"/>
    <property type="molecule type" value="Genomic_DNA"/>
</dbReference>
<dbReference type="STRING" id="33995.KOEU_33030"/>
<dbReference type="SUPFAM" id="SSF53098">
    <property type="entry name" value="Ribonuclease H-like"/>
    <property type="match status" value="1"/>
</dbReference>
<dbReference type="GO" id="GO:0003676">
    <property type="term" value="F:nucleic acid binding"/>
    <property type="evidence" value="ECO:0007669"/>
    <property type="project" value="InterPro"/>
</dbReference>
<reference evidence="4" key="2">
    <citation type="submission" date="2015-08" db="EMBL/GenBank/DDBJ databases">
        <title>Draft genome sequence of Komagataeibacter europaeus CECT 8546 a cellulose producer strain from vinegar produced by the traditional method.</title>
        <authorList>
            <person name="Poehlein A."/>
            <person name="Valera M.J."/>
            <person name="Haack F.S."/>
            <person name="Mas A."/>
            <person name="Daniel R."/>
            <person name="Streit W.R."/>
            <person name="Mateo E."/>
        </authorList>
    </citation>
    <scope>NUCLEOTIDE SEQUENCE [LARGE SCALE GENOMIC DNA]</scope>
    <source>
        <strain evidence="4">CECT 8546</strain>
    </source>
</reference>
<dbReference type="AlphaFoldDB" id="A0A0M0EBP3"/>
<feature type="domain" description="Integrase catalytic" evidence="1">
    <location>
        <begin position="1"/>
        <end position="104"/>
    </location>
</feature>
<dbReference type="GO" id="GO:0015074">
    <property type="term" value="P:DNA integration"/>
    <property type="evidence" value="ECO:0007669"/>
    <property type="project" value="InterPro"/>
</dbReference>
<protein>
    <submittedName>
        <fullName evidence="2">Integrase core domain protein</fullName>
    </submittedName>
</protein>